<feature type="domain" description="Eph LBD" evidence="10">
    <location>
        <begin position="1"/>
        <end position="185"/>
    </location>
</feature>
<evidence type="ECO:0000256" key="8">
    <source>
        <dbReference type="SAM" id="MobiDB-lite"/>
    </source>
</evidence>
<dbReference type="Gene3D" id="2.60.120.260">
    <property type="entry name" value="Galactose-binding domain-like"/>
    <property type="match status" value="1"/>
</dbReference>
<dbReference type="Proteomes" id="UP000225706">
    <property type="component" value="Unassembled WGS sequence"/>
</dbReference>
<dbReference type="GO" id="GO:0005524">
    <property type="term" value="F:ATP binding"/>
    <property type="evidence" value="ECO:0007669"/>
    <property type="project" value="UniProtKB-KW"/>
</dbReference>
<comment type="caution">
    <text evidence="11">The sequence shown here is derived from an EMBL/GenBank/DDBJ whole genome shotgun (WGS) entry which is preliminary data.</text>
</comment>
<keyword evidence="12" id="KW-1185">Reference proteome</keyword>
<dbReference type="InterPro" id="IPR008979">
    <property type="entry name" value="Galactose-bd-like_sf"/>
</dbReference>
<dbReference type="OrthoDB" id="4062651at2759"/>
<dbReference type="GO" id="GO:0030425">
    <property type="term" value="C:dendrite"/>
    <property type="evidence" value="ECO:0007669"/>
    <property type="project" value="TreeGrafter"/>
</dbReference>
<organism evidence="11 12">
    <name type="scientific">Stylophora pistillata</name>
    <name type="common">Smooth cauliflower coral</name>
    <dbReference type="NCBI Taxonomy" id="50429"/>
    <lineage>
        <taxon>Eukaryota</taxon>
        <taxon>Metazoa</taxon>
        <taxon>Cnidaria</taxon>
        <taxon>Anthozoa</taxon>
        <taxon>Hexacorallia</taxon>
        <taxon>Scleractinia</taxon>
        <taxon>Astrocoeniina</taxon>
        <taxon>Pocilloporidae</taxon>
        <taxon>Stylophora</taxon>
    </lineage>
</organism>
<reference evidence="12" key="1">
    <citation type="journal article" date="2017" name="bioRxiv">
        <title>Comparative analysis of the genomes of Stylophora pistillata and Acropora digitifera provides evidence for extensive differences between species of corals.</title>
        <authorList>
            <person name="Voolstra C.R."/>
            <person name="Li Y."/>
            <person name="Liew Y.J."/>
            <person name="Baumgarten S."/>
            <person name="Zoccola D."/>
            <person name="Flot J.-F."/>
            <person name="Tambutte S."/>
            <person name="Allemand D."/>
            <person name="Aranda M."/>
        </authorList>
    </citation>
    <scope>NUCLEOTIDE SEQUENCE [LARGE SCALE GENOMIC DNA]</scope>
</reference>
<feature type="compositionally biased region" description="Low complexity" evidence="8">
    <location>
        <begin position="807"/>
        <end position="818"/>
    </location>
</feature>
<protein>
    <submittedName>
        <fullName evidence="11">Ephrin type-A receptor 3</fullName>
    </submittedName>
</protein>
<dbReference type="SMART" id="SM00060">
    <property type="entry name" value="FN3"/>
    <property type="match status" value="2"/>
</dbReference>
<dbReference type="Gene3D" id="2.60.40.1770">
    <property type="entry name" value="ephrin a2 ectodomain"/>
    <property type="match status" value="1"/>
</dbReference>
<dbReference type="InterPro" id="IPR009030">
    <property type="entry name" value="Growth_fac_rcpt_cys_sf"/>
</dbReference>
<dbReference type="InterPro" id="IPR001090">
    <property type="entry name" value="Ephrin_rcpt_lig-bd_dom"/>
</dbReference>
<keyword evidence="7 11" id="KW-0675">Receptor</keyword>
<dbReference type="PROSITE" id="PS50853">
    <property type="entry name" value="FN3"/>
    <property type="match status" value="1"/>
</dbReference>
<keyword evidence="6" id="KW-0472">Membrane</keyword>
<dbReference type="EMBL" id="LSMT01000070">
    <property type="protein sequence ID" value="PFX29161.1"/>
    <property type="molecule type" value="Genomic_DNA"/>
</dbReference>
<dbReference type="CDD" id="cd00063">
    <property type="entry name" value="FN3"/>
    <property type="match status" value="2"/>
</dbReference>
<dbReference type="SUPFAM" id="SSF49265">
    <property type="entry name" value="Fibronectin type III"/>
    <property type="match status" value="1"/>
</dbReference>
<dbReference type="GO" id="GO:0005886">
    <property type="term" value="C:plasma membrane"/>
    <property type="evidence" value="ECO:0007669"/>
    <property type="project" value="TreeGrafter"/>
</dbReference>
<dbReference type="PANTHER" id="PTHR46877">
    <property type="entry name" value="EPH RECEPTOR A5"/>
    <property type="match status" value="1"/>
</dbReference>
<evidence type="ECO:0000256" key="3">
    <source>
        <dbReference type="ARBA" id="ARBA00022741"/>
    </source>
</evidence>
<name>A0A2B4SH02_STYPI</name>
<keyword evidence="3" id="KW-0547">Nucleotide-binding</keyword>
<dbReference type="AlphaFoldDB" id="A0A2B4SH02"/>
<dbReference type="PROSITE" id="PS51550">
    <property type="entry name" value="EPH_LBD"/>
    <property type="match status" value="1"/>
</dbReference>
<keyword evidence="4" id="KW-0067">ATP-binding</keyword>
<evidence type="ECO:0000259" key="10">
    <source>
        <dbReference type="PROSITE" id="PS51550"/>
    </source>
</evidence>
<dbReference type="InterPro" id="IPR013783">
    <property type="entry name" value="Ig-like_fold"/>
</dbReference>
<dbReference type="Pfam" id="PF00041">
    <property type="entry name" value="fn3"/>
    <property type="match status" value="1"/>
</dbReference>
<dbReference type="SMART" id="SM01411">
    <property type="entry name" value="Ephrin_rec_like"/>
    <property type="match status" value="1"/>
</dbReference>
<keyword evidence="5" id="KW-1133">Transmembrane helix</keyword>
<keyword evidence="2" id="KW-0812">Transmembrane</keyword>
<dbReference type="Gene3D" id="2.60.40.10">
    <property type="entry name" value="Immunoglobulins"/>
    <property type="match status" value="2"/>
</dbReference>
<evidence type="ECO:0000259" key="9">
    <source>
        <dbReference type="PROSITE" id="PS50853"/>
    </source>
</evidence>
<dbReference type="InterPro" id="IPR003961">
    <property type="entry name" value="FN3_dom"/>
</dbReference>
<dbReference type="InterPro" id="IPR036116">
    <property type="entry name" value="FN3_sf"/>
</dbReference>
<dbReference type="GO" id="GO:0007411">
    <property type="term" value="P:axon guidance"/>
    <property type="evidence" value="ECO:0007669"/>
    <property type="project" value="TreeGrafter"/>
</dbReference>
<dbReference type="STRING" id="50429.A0A2B4SH02"/>
<sequence length="1019" mass="112910">MKPTDIHGRDDLDHNLLCIIQYLLFGIDTQTKLLEWGRSSQTGEYLVCDLPETATKSTNSWLTSNFIDLQGAVSVTVQLEFTARQCDRQSLPFCRESFMLYVYQTDQRLISGVKKSTILAGHFTFAVTIAPSHVWNSAQARITNKAAVGLTVQSKGLYLGFRDIGGCIALGKVKVVTNFCPGKIIGGASYNRTPSPSNGHVVKVNGNCAVNSESPHNANTLHMQCQSNGTWSRPASAATCLCKPGYQVTPQGCQECPRGKYKPRLSNSECSSCPVNTNSNNSRRQCECNAGFYRGPKDNKGGKCTAPPSAARNLSIVFQDQSVIVVAWLPPLDYGGRDDVVYDINCFQCDQGPRCRNKQPCSGKLEFWPVRFNNHFTHVTLTGLQPNTSYMLRVTAENGVSFLYGPSPSRNAEIQFGTRITAKMLLDKTYVDDTTAVLTWNSVDNPHEFSSYDRYEISCFKCDQGGDSVNHQCTKTCGEKIRYWPGKEGLKDNHVTVSELEPSTLYKFVLYVWKYRTALSSVLVETSASSEVSRGIKNLILAEQVYIARLDELSEEATSYSALCCPQAQARRGDEHKQWQCVNMNSSGSHGYVMNTKCPPGNGESEIQRLCETVDTKDFLSGMPVLDGESGVVYRNVFCARCNSVQVISYWQMNADCGRIPASALPQDNRLLLDFIRENCTVRYRPTAGQQINLKHCVSANSTCSAKQVINNEPILKSLCSYYSFPVCGNPHYKNPHCALCTGEDITQFNCGCLSTATGKPPVHTTKGGSATPLHSTVSGVIPPTLAFEEPLPHPLPLPTTWPPLQLTTLPGTIPPTTHFTNPGFTSQTGKPPKKPPQFTPQPPPPPLSILFDFSSDSNQISIHGTKTETKFVNLKTCKEGFVYDPFVEKCREAFRRVIGDESYSVNSTNSTNNNLIKLNCSGIRLNLSDAVLYPNGTLWVPMHSTGYNRTEYFVKGSIIFLCTDFENTNLRSDQEKRQRKTFRKYCLCAWGLPATAVATCFLFDHTEIVYIGYGKFPY</sequence>
<evidence type="ECO:0000256" key="7">
    <source>
        <dbReference type="ARBA" id="ARBA00023170"/>
    </source>
</evidence>
<gene>
    <name evidence="11" type="primary">epha3</name>
    <name evidence="11" type="ORF">AWC38_SpisGene6119</name>
</gene>
<dbReference type="GO" id="GO:0005005">
    <property type="term" value="F:transmembrane-ephrin receptor activity"/>
    <property type="evidence" value="ECO:0007669"/>
    <property type="project" value="TreeGrafter"/>
</dbReference>
<evidence type="ECO:0000256" key="1">
    <source>
        <dbReference type="ARBA" id="ARBA00004167"/>
    </source>
</evidence>
<dbReference type="Gene3D" id="2.10.50.10">
    <property type="entry name" value="Tumor Necrosis Factor Receptor, subunit A, domain 2"/>
    <property type="match status" value="1"/>
</dbReference>
<evidence type="ECO:0000256" key="5">
    <source>
        <dbReference type="ARBA" id="ARBA00022989"/>
    </source>
</evidence>
<dbReference type="SUPFAM" id="SSF49785">
    <property type="entry name" value="Galactose-binding domain-like"/>
    <property type="match status" value="1"/>
</dbReference>
<accession>A0A2B4SH02</accession>
<dbReference type="Pfam" id="PF25599">
    <property type="entry name" value="Ephrin_CRD"/>
    <property type="match status" value="1"/>
</dbReference>
<feature type="compositionally biased region" description="Pro residues" evidence="8">
    <location>
        <begin position="835"/>
        <end position="848"/>
    </location>
</feature>
<evidence type="ECO:0000313" key="11">
    <source>
        <dbReference type="EMBL" id="PFX29161.1"/>
    </source>
</evidence>
<dbReference type="Pfam" id="PF01404">
    <property type="entry name" value="Ephrin_lbd"/>
    <property type="match status" value="1"/>
</dbReference>
<dbReference type="SMART" id="SM00615">
    <property type="entry name" value="EPH_lbd"/>
    <property type="match status" value="1"/>
</dbReference>
<evidence type="ECO:0000256" key="2">
    <source>
        <dbReference type="ARBA" id="ARBA00022692"/>
    </source>
</evidence>
<dbReference type="SUPFAM" id="SSF57184">
    <property type="entry name" value="Growth factor receptor domain"/>
    <property type="match status" value="1"/>
</dbReference>
<comment type="subcellular location">
    <subcellularLocation>
        <location evidence="1">Membrane</location>
        <topology evidence="1">Single-pass membrane protein</topology>
    </subcellularLocation>
</comment>
<dbReference type="PANTHER" id="PTHR46877:SF14">
    <property type="entry name" value="RECEPTOR PROTEIN-TYROSINE KINASE"/>
    <property type="match status" value="1"/>
</dbReference>
<feature type="region of interest" description="Disordered" evidence="8">
    <location>
        <begin position="807"/>
        <end position="848"/>
    </location>
</feature>
<dbReference type="InterPro" id="IPR050449">
    <property type="entry name" value="Ephrin_rcpt_TKs"/>
</dbReference>
<evidence type="ECO:0000256" key="4">
    <source>
        <dbReference type="ARBA" id="ARBA00022840"/>
    </source>
</evidence>
<evidence type="ECO:0000256" key="6">
    <source>
        <dbReference type="ARBA" id="ARBA00023136"/>
    </source>
</evidence>
<proteinExistence type="predicted"/>
<evidence type="ECO:0000313" key="12">
    <source>
        <dbReference type="Proteomes" id="UP000225706"/>
    </source>
</evidence>
<feature type="domain" description="Fibronectin type-III" evidence="9">
    <location>
        <begin position="310"/>
        <end position="417"/>
    </location>
</feature>